<dbReference type="EMBL" id="CP035758">
    <property type="protein sequence ID" value="QBD76395.1"/>
    <property type="molecule type" value="Genomic_DNA"/>
</dbReference>
<dbReference type="PANTHER" id="PTHR10110:SF86">
    <property type="entry name" value="SODIUM_HYDROGEN EXCHANGER 7"/>
    <property type="match status" value="1"/>
</dbReference>
<dbReference type="Pfam" id="PF00999">
    <property type="entry name" value="Na_H_Exchanger"/>
    <property type="match status" value="1"/>
</dbReference>
<evidence type="ECO:0000259" key="12">
    <source>
        <dbReference type="Pfam" id="PF00999"/>
    </source>
</evidence>
<reference evidence="13 14" key="1">
    <citation type="submission" date="2019-01" db="EMBL/GenBank/DDBJ databases">
        <title>Ktedonosporobacter rubrisoli SCAWS-G2.</title>
        <authorList>
            <person name="Huang Y."/>
            <person name="Yan B."/>
        </authorList>
    </citation>
    <scope>NUCLEOTIDE SEQUENCE [LARGE SCALE GENOMIC DNA]</scope>
    <source>
        <strain evidence="13 14">SCAWS-G2</strain>
    </source>
</reference>
<dbReference type="RefSeq" id="WP_129887138.1">
    <property type="nucleotide sequence ID" value="NZ_CP035758.1"/>
</dbReference>
<keyword evidence="6 10" id="KW-0915">Sodium</keyword>
<keyword evidence="10" id="KW-0050">Antiport</keyword>
<keyword evidence="2 10" id="KW-0813">Transport</keyword>
<feature type="transmembrane region" description="Helical" evidence="10">
    <location>
        <begin position="181"/>
        <end position="203"/>
    </location>
</feature>
<keyword evidence="8 10" id="KW-0472">Membrane</keyword>
<dbReference type="OrthoDB" id="9774146at2"/>
<dbReference type="GO" id="GO:0098719">
    <property type="term" value="P:sodium ion import across plasma membrane"/>
    <property type="evidence" value="ECO:0007669"/>
    <property type="project" value="TreeGrafter"/>
</dbReference>
<feature type="coiled-coil region" evidence="11">
    <location>
        <begin position="412"/>
        <end position="449"/>
    </location>
</feature>
<evidence type="ECO:0000313" key="14">
    <source>
        <dbReference type="Proteomes" id="UP000290365"/>
    </source>
</evidence>
<evidence type="ECO:0000313" key="13">
    <source>
        <dbReference type="EMBL" id="QBD76395.1"/>
    </source>
</evidence>
<keyword evidence="4 10" id="KW-0812">Transmembrane</keyword>
<dbReference type="GO" id="GO:0015386">
    <property type="term" value="F:potassium:proton antiporter activity"/>
    <property type="evidence" value="ECO:0007669"/>
    <property type="project" value="TreeGrafter"/>
</dbReference>
<evidence type="ECO:0000256" key="1">
    <source>
        <dbReference type="ARBA" id="ARBA00004651"/>
    </source>
</evidence>
<evidence type="ECO:0000256" key="8">
    <source>
        <dbReference type="ARBA" id="ARBA00023136"/>
    </source>
</evidence>
<keyword evidence="7 10" id="KW-0406">Ion transport</keyword>
<evidence type="ECO:0000256" key="2">
    <source>
        <dbReference type="ARBA" id="ARBA00022448"/>
    </source>
</evidence>
<dbReference type="KEGG" id="kbs:EPA93_10400"/>
<feature type="transmembrane region" description="Helical" evidence="10">
    <location>
        <begin position="301"/>
        <end position="324"/>
    </location>
</feature>
<protein>
    <submittedName>
        <fullName evidence="13">Na+/H+ antiporter</fullName>
    </submittedName>
</protein>
<evidence type="ECO:0000256" key="5">
    <source>
        <dbReference type="ARBA" id="ARBA00022989"/>
    </source>
</evidence>
<dbReference type="Proteomes" id="UP000290365">
    <property type="component" value="Chromosome"/>
</dbReference>
<feature type="transmembrane region" description="Helical" evidence="10">
    <location>
        <begin position="112"/>
        <end position="133"/>
    </location>
</feature>
<evidence type="ECO:0000256" key="11">
    <source>
        <dbReference type="SAM" id="Coils"/>
    </source>
</evidence>
<evidence type="ECO:0000256" key="3">
    <source>
        <dbReference type="ARBA" id="ARBA00022475"/>
    </source>
</evidence>
<dbReference type="InterPro" id="IPR004705">
    <property type="entry name" value="Cation/H_exchanger_CPA1_bac"/>
</dbReference>
<feature type="transmembrane region" description="Helical" evidence="10">
    <location>
        <begin position="28"/>
        <end position="48"/>
    </location>
</feature>
<feature type="transmembrane region" description="Helical" evidence="10">
    <location>
        <begin position="377"/>
        <end position="399"/>
    </location>
</feature>
<feature type="transmembrane region" description="Helical" evidence="10">
    <location>
        <begin position="54"/>
        <end position="71"/>
    </location>
</feature>
<evidence type="ECO:0000256" key="9">
    <source>
        <dbReference type="ARBA" id="ARBA00023201"/>
    </source>
</evidence>
<name>A0A4P6JMD2_KTERU</name>
<dbReference type="GO" id="GO:0015385">
    <property type="term" value="F:sodium:proton antiporter activity"/>
    <property type="evidence" value="ECO:0007669"/>
    <property type="project" value="InterPro"/>
</dbReference>
<keyword evidence="5 10" id="KW-1133">Transmembrane helix</keyword>
<evidence type="ECO:0000256" key="4">
    <source>
        <dbReference type="ARBA" id="ARBA00022692"/>
    </source>
</evidence>
<dbReference type="GO" id="GO:0051453">
    <property type="term" value="P:regulation of intracellular pH"/>
    <property type="evidence" value="ECO:0007669"/>
    <property type="project" value="TreeGrafter"/>
</dbReference>
<gene>
    <name evidence="13" type="ORF">EPA93_10400</name>
</gene>
<accession>A0A4P6JMD2</accession>
<feature type="transmembrane region" description="Helical" evidence="10">
    <location>
        <begin position="344"/>
        <end position="365"/>
    </location>
</feature>
<comment type="function">
    <text evidence="10">Na(+)/H(+) antiporter that extrudes sodium in exchange for external protons.</text>
</comment>
<feature type="transmembrane region" description="Helical" evidence="10">
    <location>
        <begin position="83"/>
        <end position="106"/>
    </location>
</feature>
<feature type="transmembrane region" description="Helical" evidence="10">
    <location>
        <begin position="6"/>
        <end position="21"/>
    </location>
</feature>
<dbReference type="GO" id="GO:0005886">
    <property type="term" value="C:plasma membrane"/>
    <property type="evidence" value="ECO:0007669"/>
    <property type="project" value="UniProtKB-SubCell"/>
</dbReference>
<comment type="subcellular location">
    <subcellularLocation>
        <location evidence="1 10">Cell membrane</location>
        <topology evidence="1 10">Multi-pass membrane protein</topology>
    </subcellularLocation>
</comment>
<organism evidence="13 14">
    <name type="scientific">Ktedonosporobacter rubrisoli</name>
    <dbReference type="NCBI Taxonomy" id="2509675"/>
    <lineage>
        <taxon>Bacteria</taxon>
        <taxon>Bacillati</taxon>
        <taxon>Chloroflexota</taxon>
        <taxon>Ktedonobacteria</taxon>
        <taxon>Ktedonobacterales</taxon>
        <taxon>Ktedonosporobacteraceae</taxon>
        <taxon>Ktedonosporobacter</taxon>
    </lineage>
</organism>
<dbReference type="InterPro" id="IPR018422">
    <property type="entry name" value="Cation/H_exchanger_CPA1"/>
</dbReference>
<sequence>MNNSEIILALLFIMVMLVALARRIQLPYPILLVLAGLGISFIPGLPRIELDPDLVFVLFLPPILQLSAYNTPIRDFRANLQAIGLLAIGLVLATTVAVALVAHFVLGLPWPIAFVLGAIVAPPDAVAASSIAERLKLPRRIVTLLEGESLVNDATALVAYRVAIAAVTTGSFSLIEAGSQFLLASAGGVVIGIIIGLLVTPIFRRLTEDVPVYLMLTFLSGYGAYLLAETFHTSGVVAVVTLGIFYGQPRFNTMTPDLRLQGTAIWDMVVFALNGLIFILLGLQLPIVLQGLSEPPLTLMGYAAIVCATLILIRIIWVFPGAYVPRLLRGESRDQLPSWQNVTILGWTGMRGIVTLAAALSLPLVKGMPFPHRNLIIFLAFVVILVTLVLQGLSLPALIQVLKVVDDGSAEREEHKARLKAAMAGKARLEELAQNNLLTEGQLKKLTHRYEGRTRLYRARYQGEQDEQEERNMQMWERAEQELLQAELDAILALRNEEIINDEILRRVQRDLDLELLRLRNNPSQWIASNESSEAPTEA</sequence>
<keyword evidence="3 10" id="KW-1003">Cell membrane</keyword>
<proteinExistence type="inferred from homology"/>
<dbReference type="AlphaFoldDB" id="A0A4P6JMD2"/>
<comment type="similarity">
    <text evidence="10">Belongs to the monovalent cation:proton antiporter 1 (CPA1) transporter (TC 2.A.36) family.</text>
</comment>
<dbReference type="PANTHER" id="PTHR10110">
    <property type="entry name" value="SODIUM/HYDROGEN EXCHANGER"/>
    <property type="match status" value="1"/>
</dbReference>
<evidence type="ECO:0000256" key="7">
    <source>
        <dbReference type="ARBA" id="ARBA00023065"/>
    </source>
</evidence>
<feature type="transmembrane region" description="Helical" evidence="10">
    <location>
        <begin position="265"/>
        <end position="289"/>
    </location>
</feature>
<dbReference type="NCBIfam" id="TIGR00831">
    <property type="entry name" value="a_cpa1"/>
    <property type="match status" value="1"/>
</dbReference>
<evidence type="ECO:0000256" key="10">
    <source>
        <dbReference type="RuleBase" id="RU366002"/>
    </source>
</evidence>
<feature type="transmembrane region" description="Helical" evidence="10">
    <location>
        <begin position="224"/>
        <end position="245"/>
    </location>
</feature>
<dbReference type="Gene3D" id="6.10.140.1330">
    <property type="match status" value="1"/>
</dbReference>
<evidence type="ECO:0000256" key="6">
    <source>
        <dbReference type="ARBA" id="ARBA00023053"/>
    </source>
</evidence>
<feature type="domain" description="Cation/H+ exchanger transmembrane" evidence="12">
    <location>
        <begin position="13"/>
        <end position="399"/>
    </location>
</feature>
<keyword evidence="9 10" id="KW-0739">Sodium transport</keyword>
<keyword evidence="11" id="KW-0175">Coiled coil</keyword>
<keyword evidence="14" id="KW-1185">Reference proteome</keyword>
<dbReference type="InterPro" id="IPR006153">
    <property type="entry name" value="Cation/H_exchanger_TM"/>
</dbReference>